<organism evidence="1 2">
    <name type="scientific">candidate division CPR3 bacterium 4484_211</name>
    <dbReference type="NCBI Taxonomy" id="1968527"/>
    <lineage>
        <taxon>Bacteria</taxon>
        <taxon>Bacteria division CPR3</taxon>
    </lineage>
</organism>
<reference evidence="2" key="1">
    <citation type="submission" date="2017-03" db="EMBL/GenBank/DDBJ databases">
        <title>Novel pathways for hydrocarbon cycling and metabolic interdependencies in hydrothermal sediment communities.</title>
        <authorList>
            <person name="Dombrowski N."/>
            <person name="Seitz K."/>
            <person name="Teske A."/>
            <person name="Baker B."/>
        </authorList>
    </citation>
    <scope>NUCLEOTIDE SEQUENCE [LARGE SCALE GENOMIC DNA]</scope>
</reference>
<sequence length="201" mass="23059">MIKAIAFDLGGVLFAEGKSVLVKKLSGDYQYDPSIVLNLLNSPKSIDLRKGLVSDAEFWSWAQEQLPEGYDAQLIKKEWYDSYLLDKDIKALIEKLQGKYKLLVFSGNIESRVEYLDQKYGFRKLFDIEVYSHDYHLCKPEKEFVEAMIKASGVKPEEIVYIDDKEKDAAVARPFGVNVILYSRGNITQLLNELKNYQVSV</sequence>
<dbReference type="SUPFAM" id="SSF56784">
    <property type="entry name" value="HAD-like"/>
    <property type="match status" value="1"/>
</dbReference>
<comment type="caution">
    <text evidence="1">The sequence shown here is derived from an EMBL/GenBank/DDBJ whole genome shotgun (WGS) entry which is preliminary data.</text>
</comment>
<evidence type="ECO:0008006" key="3">
    <source>
        <dbReference type="Google" id="ProtNLM"/>
    </source>
</evidence>
<dbReference type="Proteomes" id="UP000192520">
    <property type="component" value="Unassembled WGS sequence"/>
</dbReference>
<dbReference type="SFLD" id="SFLDS00003">
    <property type="entry name" value="Haloacid_Dehalogenase"/>
    <property type="match status" value="1"/>
</dbReference>
<dbReference type="PANTHER" id="PTHR43611:SF3">
    <property type="entry name" value="FLAVIN MONONUCLEOTIDE HYDROLASE 1, CHLOROPLATIC"/>
    <property type="match status" value="1"/>
</dbReference>
<gene>
    <name evidence="1" type="ORF">B5M47_03005</name>
</gene>
<proteinExistence type="predicted"/>
<dbReference type="NCBIfam" id="TIGR01509">
    <property type="entry name" value="HAD-SF-IA-v3"/>
    <property type="match status" value="1"/>
</dbReference>
<dbReference type="EMBL" id="MZGJ01000018">
    <property type="protein sequence ID" value="OQX50795.1"/>
    <property type="molecule type" value="Genomic_DNA"/>
</dbReference>
<evidence type="ECO:0000313" key="2">
    <source>
        <dbReference type="Proteomes" id="UP000192520"/>
    </source>
</evidence>
<dbReference type="Gene3D" id="3.40.50.1000">
    <property type="entry name" value="HAD superfamily/HAD-like"/>
    <property type="match status" value="1"/>
</dbReference>
<evidence type="ECO:0000313" key="1">
    <source>
        <dbReference type="EMBL" id="OQX50795.1"/>
    </source>
</evidence>
<dbReference type="PANTHER" id="PTHR43611">
    <property type="entry name" value="ALPHA-D-GLUCOSE 1-PHOSPHATE PHOSPHATASE"/>
    <property type="match status" value="1"/>
</dbReference>
<dbReference type="InterPro" id="IPR023214">
    <property type="entry name" value="HAD_sf"/>
</dbReference>
<dbReference type="InterPro" id="IPR036412">
    <property type="entry name" value="HAD-like_sf"/>
</dbReference>
<dbReference type="PRINTS" id="PR00413">
    <property type="entry name" value="HADHALOGNASE"/>
</dbReference>
<name>A0A1W9NX97_UNCC3</name>
<dbReference type="AlphaFoldDB" id="A0A1W9NX97"/>
<accession>A0A1W9NX97</accession>
<dbReference type="SFLD" id="SFLDG01129">
    <property type="entry name" value="C1.5:_HAD__Beta-PGM__Phosphata"/>
    <property type="match status" value="1"/>
</dbReference>
<protein>
    <recommendedName>
        <fullName evidence="3">FCP1 homology domain-containing protein</fullName>
    </recommendedName>
</protein>
<dbReference type="STRING" id="1968527.B5M47_03005"/>
<dbReference type="InterPro" id="IPR006439">
    <property type="entry name" value="HAD-SF_hydro_IA"/>
</dbReference>
<dbReference type="Pfam" id="PF00702">
    <property type="entry name" value="Hydrolase"/>
    <property type="match status" value="1"/>
</dbReference>